<dbReference type="InterPro" id="IPR040145">
    <property type="entry name" value="ITM2"/>
</dbReference>
<sequence length="312" mass="35829">MTIITKAITEKKEQPLFIAENSAENGKRDAEAQCLKSDVGGHYFVSRRSIYRIHVTATFLLFIVAFMILLIGVMGGLYIYRQYARTQMHRFKTGWYSIPYDKSSKTPYTKDVLHEGLVADSNIIVQGVKKITEQEAADIIKNISNIRSFFKERFEIDLENEHYEKIDVPDFRGGRQGRFVHDFNINKTGIIDIDGQCCFVMPLDRQAVLPPRNMYDLLRKMYNGYYEVDTEIVRKTMKVVTPPISDLSVVGTYIARECQDLPTYMLTKVNSNVVKRSISNGVFGQFAGKNIIEFDILNLEDINAYNKKSPQN</sequence>
<dbReference type="Pfam" id="PF04089">
    <property type="entry name" value="BRICHOS"/>
    <property type="match status" value="1"/>
</dbReference>
<comment type="similarity">
    <text evidence="2 9">Belongs to the ITM2 family.</text>
</comment>
<dbReference type="Proteomes" id="UP000504631">
    <property type="component" value="Unplaced"/>
</dbReference>
<dbReference type="GeneID" id="117242806"/>
<evidence type="ECO:0000256" key="8">
    <source>
        <dbReference type="ARBA" id="ARBA00023180"/>
    </source>
</evidence>
<keyword evidence="5 9" id="KW-1133">Transmembrane helix</keyword>
<dbReference type="GO" id="GO:0005794">
    <property type="term" value="C:Golgi apparatus"/>
    <property type="evidence" value="ECO:0007669"/>
    <property type="project" value="TreeGrafter"/>
</dbReference>
<keyword evidence="11" id="KW-1185">Reference proteome</keyword>
<keyword evidence="3 9" id="KW-0812">Transmembrane</keyword>
<dbReference type="RefSeq" id="XP_033365640.1">
    <property type="nucleotide sequence ID" value="XM_033509749.1"/>
</dbReference>
<dbReference type="PANTHER" id="PTHR10962:SF1">
    <property type="entry name" value="INTEGRAL MEMBRANE PROTEIN 2"/>
    <property type="match status" value="1"/>
</dbReference>
<feature type="transmembrane region" description="Helical" evidence="9">
    <location>
        <begin position="53"/>
        <end position="80"/>
    </location>
</feature>
<keyword evidence="8" id="KW-0325">Glycoprotein</keyword>
<feature type="domain" description="BRICHOS" evidence="10">
    <location>
        <begin position="171"/>
        <end position="266"/>
    </location>
</feature>
<evidence type="ECO:0000256" key="3">
    <source>
        <dbReference type="ARBA" id="ARBA00022692"/>
    </source>
</evidence>
<evidence type="ECO:0000259" key="10">
    <source>
        <dbReference type="PROSITE" id="PS50869"/>
    </source>
</evidence>
<gene>
    <name evidence="12" type="primary">LOC117242806</name>
</gene>
<dbReference type="GO" id="GO:0005886">
    <property type="term" value="C:plasma membrane"/>
    <property type="evidence" value="ECO:0007669"/>
    <property type="project" value="UniProtKB-UniRule"/>
</dbReference>
<evidence type="ECO:0000256" key="7">
    <source>
        <dbReference type="ARBA" id="ARBA00023157"/>
    </source>
</evidence>
<organism evidence="11 12">
    <name type="scientific">Bombus vosnesenskii</name>
    <dbReference type="NCBI Taxonomy" id="207650"/>
    <lineage>
        <taxon>Eukaryota</taxon>
        <taxon>Metazoa</taxon>
        <taxon>Ecdysozoa</taxon>
        <taxon>Arthropoda</taxon>
        <taxon>Hexapoda</taxon>
        <taxon>Insecta</taxon>
        <taxon>Pterygota</taxon>
        <taxon>Neoptera</taxon>
        <taxon>Endopterygota</taxon>
        <taxon>Hymenoptera</taxon>
        <taxon>Apocrita</taxon>
        <taxon>Aculeata</taxon>
        <taxon>Apoidea</taxon>
        <taxon>Anthophila</taxon>
        <taxon>Apidae</taxon>
        <taxon>Bombus</taxon>
        <taxon>Pyrobombus</taxon>
    </lineage>
</organism>
<evidence type="ECO:0000256" key="2">
    <source>
        <dbReference type="ARBA" id="ARBA00006794"/>
    </source>
</evidence>
<reference evidence="12" key="1">
    <citation type="submission" date="2025-08" db="UniProtKB">
        <authorList>
            <consortium name="RefSeq"/>
        </authorList>
    </citation>
    <scope>IDENTIFICATION</scope>
    <source>
        <tissue evidence="12">Muscle</tissue>
    </source>
</reference>
<evidence type="ECO:0000256" key="1">
    <source>
        <dbReference type="ARBA" id="ARBA00004606"/>
    </source>
</evidence>
<protein>
    <recommendedName>
        <fullName evidence="9">Integral membrane protein 2</fullName>
    </recommendedName>
</protein>
<keyword evidence="9" id="KW-1003">Cell membrane</keyword>
<dbReference type="PANTHER" id="PTHR10962">
    <property type="entry name" value="INTEGRAL TRANSMEMBRANE PROTEIN 2"/>
    <property type="match status" value="1"/>
</dbReference>
<name>A0A6J3LK84_9HYME</name>
<dbReference type="GO" id="GO:0001540">
    <property type="term" value="F:amyloid-beta binding"/>
    <property type="evidence" value="ECO:0007669"/>
    <property type="project" value="TreeGrafter"/>
</dbReference>
<evidence type="ECO:0000256" key="4">
    <source>
        <dbReference type="ARBA" id="ARBA00022968"/>
    </source>
</evidence>
<evidence type="ECO:0000256" key="5">
    <source>
        <dbReference type="ARBA" id="ARBA00022989"/>
    </source>
</evidence>
<dbReference type="InterPro" id="IPR007084">
    <property type="entry name" value="BRICHOS_dom"/>
</dbReference>
<evidence type="ECO:0000256" key="6">
    <source>
        <dbReference type="ARBA" id="ARBA00023136"/>
    </source>
</evidence>
<accession>A0A6J3LK84</accession>
<dbReference type="GO" id="GO:0070062">
    <property type="term" value="C:extracellular exosome"/>
    <property type="evidence" value="ECO:0007669"/>
    <property type="project" value="TreeGrafter"/>
</dbReference>
<comment type="subcellular location">
    <subcellularLocation>
        <location evidence="1 9">Membrane</location>
        <topology evidence="1 9">Single-pass type II membrane protein</topology>
    </subcellularLocation>
</comment>
<dbReference type="AlphaFoldDB" id="A0A6J3LK84"/>
<evidence type="ECO:0000313" key="12">
    <source>
        <dbReference type="RefSeq" id="XP_033365640.1"/>
    </source>
</evidence>
<dbReference type="SMART" id="SM01039">
    <property type="entry name" value="BRICHOS"/>
    <property type="match status" value="1"/>
</dbReference>
<dbReference type="PROSITE" id="PS50869">
    <property type="entry name" value="BRICHOS"/>
    <property type="match status" value="1"/>
</dbReference>
<keyword evidence="6 9" id="KW-0472">Membrane</keyword>
<evidence type="ECO:0000313" key="11">
    <source>
        <dbReference type="Proteomes" id="UP000504631"/>
    </source>
</evidence>
<keyword evidence="4 9" id="KW-0735">Signal-anchor</keyword>
<proteinExistence type="inferred from homology"/>
<evidence type="ECO:0000256" key="9">
    <source>
        <dbReference type="RuleBase" id="RU367061"/>
    </source>
</evidence>
<dbReference type="GO" id="GO:0042985">
    <property type="term" value="P:negative regulation of amyloid precursor protein biosynthetic process"/>
    <property type="evidence" value="ECO:0007669"/>
    <property type="project" value="TreeGrafter"/>
</dbReference>
<keyword evidence="7" id="KW-1015">Disulfide bond</keyword>